<comment type="catalytic activity">
    <reaction evidence="5">
        <text>O-phospho-L-tyrosyl-[protein] + H2O = L-tyrosyl-[protein] + phosphate</text>
        <dbReference type="Rhea" id="RHEA:10684"/>
        <dbReference type="Rhea" id="RHEA-COMP:10136"/>
        <dbReference type="Rhea" id="RHEA-COMP:20101"/>
        <dbReference type="ChEBI" id="CHEBI:15377"/>
        <dbReference type="ChEBI" id="CHEBI:43474"/>
        <dbReference type="ChEBI" id="CHEBI:46858"/>
        <dbReference type="ChEBI" id="CHEBI:61978"/>
        <dbReference type="EC" id="3.1.3.48"/>
    </reaction>
</comment>
<dbReference type="Proteomes" id="UP000603141">
    <property type="component" value="Unassembled WGS sequence"/>
</dbReference>
<comment type="similarity">
    <text evidence="1">Belongs to the low molecular weight phosphotyrosine protein phosphatase family.</text>
</comment>
<evidence type="ECO:0000313" key="8">
    <source>
        <dbReference type="EMBL" id="MBK1881154.1"/>
    </source>
</evidence>
<proteinExistence type="inferred from homology"/>
<evidence type="ECO:0000256" key="2">
    <source>
        <dbReference type="ARBA" id="ARBA00013064"/>
    </source>
</evidence>
<reference evidence="8" key="1">
    <citation type="submission" date="2021-01" db="EMBL/GenBank/DDBJ databases">
        <title>Modified the classification status of verrucomicrobia.</title>
        <authorList>
            <person name="Feng X."/>
        </authorList>
    </citation>
    <scope>NUCLEOTIDE SEQUENCE</scope>
    <source>
        <strain evidence="8">KCTC 22041</strain>
    </source>
</reference>
<evidence type="ECO:0000256" key="1">
    <source>
        <dbReference type="ARBA" id="ARBA00011063"/>
    </source>
</evidence>
<sequence length="160" mass="17418">MSSKKRVLFVCTGNTCRSPMAEGLFTKLVADRKDFSVASAGVSAYPGDTANPETELILKKRGASLKNFTSQPVTSELLDEATHVFAMTSSHLATLEARFPEQSEKYHLACDFVELPGRGIGADVPDPIGMGRRAYEETAAILDAALPMILSYIDQTWKDD</sequence>
<name>A0A934S872_9BACT</name>
<dbReference type="AlphaFoldDB" id="A0A934S872"/>
<dbReference type="SUPFAM" id="SSF52788">
    <property type="entry name" value="Phosphotyrosine protein phosphatases I"/>
    <property type="match status" value="1"/>
</dbReference>
<dbReference type="RefSeq" id="WP_200267063.1">
    <property type="nucleotide sequence ID" value="NZ_JAENIJ010000002.1"/>
</dbReference>
<accession>A0A934S872</accession>
<evidence type="ECO:0000256" key="5">
    <source>
        <dbReference type="ARBA" id="ARBA00051722"/>
    </source>
</evidence>
<feature type="active site" description="Proton donor" evidence="6">
    <location>
        <position position="126"/>
    </location>
</feature>
<dbReference type="SMART" id="SM00226">
    <property type="entry name" value="LMWPc"/>
    <property type="match status" value="1"/>
</dbReference>
<keyword evidence="4" id="KW-0904">Protein phosphatase</keyword>
<feature type="active site" description="Nucleophile" evidence="6">
    <location>
        <position position="11"/>
    </location>
</feature>
<dbReference type="EC" id="3.1.3.48" evidence="2"/>
<dbReference type="InterPro" id="IPR050438">
    <property type="entry name" value="LMW_PTPase"/>
</dbReference>
<feature type="domain" description="Phosphotyrosine protein phosphatase I" evidence="7">
    <location>
        <begin position="5"/>
        <end position="151"/>
    </location>
</feature>
<dbReference type="CDD" id="cd16344">
    <property type="entry name" value="LMWPAP"/>
    <property type="match status" value="1"/>
</dbReference>
<dbReference type="InterPro" id="IPR036196">
    <property type="entry name" value="Ptyr_pPase_sf"/>
</dbReference>
<keyword evidence="9" id="KW-1185">Reference proteome</keyword>
<keyword evidence="3" id="KW-0378">Hydrolase</keyword>
<evidence type="ECO:0000256" key="4">
    <source>
        <dbReference type="ARBA" id="ARBA00022912"/>
    </source>
</evidence>
<evidence type="ECO:0000256" key="3">
    <source>
        <dbReference type="ARBA" id="ARBA00022801"/>
    </source>
</evidence>
<dbReference type="PANTHER" id="PTHR11717:SF31">
    <property type="entry name" value="LOW MOLECULAR WEIGHT PROTEIN-TYROSINE-PHOSPHATASE ETP-RELATED"/>
    <property type="match status" value="1"/>
</dbReference>
<evidence type="ECO:0000256" key="6">
    <source>
        <dbReference type="PIRSR" id="PIRSR617867-1"/>
    </source>
</evidence>
<dbReference type="InterPro" id="IPR017867">
    <property type="entry name" value="Tyr_phospatase_low_mol_wt"/>
</dbReference>
<evidence type="ECO:0000259" key="7">
    <source>
        <dbReference type="SMART" id="SM00226"/>
    </source>
</evidence>
<gene>
    <name evidence="8" type="ORF">JIN85_01940</name>
</gene>
<organism evidence="8 9">
    <name type="scientific">Luteolibacter pohnpeiensis</name>
    <dbReference type="NCBI Taxonomy" id="454153"/>
    <lineage>
        <taxon>Bacteria</taxon>
        <taxon>Pseudomonadati</taxon>
        <taxon>Verrucomicrobiota</taxon>
        <taxon>Verrucomicrobiia</taxon>
        <taxon>Verrucomicrobiales</taxon>
        <taxon>Verrucomicrobiaceae</taxon>
        <taxon>Luteolibacter</taxon>
    </lineage>
</organism>
<dbReference type="InterPro" id="IPR023485">
    <property type="entry name" value="Ptyr_pPase"/>
</dbReference>
<dbReference type="PRINTS" id="PR00719">
    <property type="entry name" value="LMWPTPASE"/>
</dbReference>
<dbReference type="Pfam" id="PF01451">
    <property type="entry name" value="LMWPc"/>
    <property type="match status" value="1"/>
</dbReference>
<dbReference type="PANTHER" id="PTHR11717">
    <property type="entry name" value="LOW MOLECULAR WEIGHT PROTEIN TYROSINE PHOSPHATASE"/>
    <property type="match status" value="1"/>
</dbReference>
<comment type="caution">
    <text evidence="8">The sequence shown here is derived from an EMBL/GenBank/DDBJ whole genome shotgun (WGS) entry which is preliminary data.</text>
</comment>
<evidence type="ECO:0000313" key="9">
    <source>
        <dbReference type="Proteomes" id="UP000603141"/>
    </source>
</evidence>
<feature type="active site" evidence="6">
    <location>
        <position position="17"/>
    </location>
</feature>
<dbReference type="EMBL" id="JAENIJ010000002">
    <property type="protein sequence ID" value="MBK1881154.1"/>
    <property type="molecule type" value="Genomic_DNA"/>
</dbReference>
<protein>
    <recommendedName>
        <fullName evidence="2">protein-tyrosine-phosphatase</fullName>
        <ecNumber evidence="2">3.1.3.48</ecNumber>
    </recommendedName>
</protein>
<dbReference type="GO" id="GO:0004725">
    <property type="term" value="F:protein tyrosine phosphatase activity"/>
    <property type="evidence" value="ECO:0007669"/>
    <property type="project" value="UniProtKB-EC"/>
</dbReference>
<dbReference type="Gene3D" id="3.40.50.2300">
    <property type="match status" value="1"/>
</dbReference>